<accession>A0AA39MPE3</accession>
<name>A0AA39MPE3_ARMTA</name>
<protein>
    <submittedName>
        <fullName evidence="2">Uncharacterized protein</fullName>
    </submittedName>
</protein>
<proteinExistence type="predicted"/>
<gene>
    <name evidence="2" type="ORF">EV420DRAFT_1730532</name>
</gene>
<evidence type="ECO:0000313" key="2">
    <source>
        <dbReference type="EMBL" id="KAK0440900.1"/>
    </source>
</evidence>
<keyword evidence="1" id="KW-0472">Membrane</keyword>
<sequence>MVPEASLVPGVTMPLDSPPNEATIRARPTCSALIVTQAQSNLIIVTAFVQLVVIMMVASVIIVLGCPSRSSKHLSIPILAPTCHPSPSSIGRSTSFFSLFPAVGVFITQYLSDKSSLTVDILRSLSVGLVEHCGMMVYHAIISVMSDIFERGQASQESGIGQGEIATMDILRADCAEQDTASLLVLNLGMINNTASLLSGNLACSNDFDLFGRPAEVNMSFDIPKAQDTSVYRKSILAQSIISMYAGVSEENLVSIIIIEEMAKVYDVLDSIEFASLSVASMGDLQVMESTMLLPSGDDLAPTTDIERVDQSVFDEVADETSSSEMVLSVSSLWSITDLRSAPPEWHSVLSSPQVFESTGEFRHFDPSWSSEAKASLFSDEIFAYHSLPPVESTEIFGSGYVSHEDGVLFMAQSLYIRLSNPPLRLSSSGLSFDDLEVDDSFEMPSAIPIRKGMPSLSRIPVLSKHKMTSVDLVQVTRSPRTVRQLLSRIPIHPSSENPSVLPVSLPLHRKCARRKKAGPLRVEYATAMVVPNIHLEERTR</sequence>
<reference evidence="2" key="1">
    <citation type="submission" date="2023-06" db="EMBL/GenBank/DDBJ databases">
        <authorList>
            <consortium name="Lawrence Berkeley National Laboratory"/>
            <person name="Ahrendt S."/>
            <person name="Sahu N."/>
            <person name="Indic B."/>
            <person name="Wong-Bajracharya J."/>
            <person name="Merenyi Z."/>
            <person name="Ke H.-M."/>
            <person name="Monk M."/>
            <person name="Kocsube S."/>
            <person name="Drula E."/>
            <person name="Lipzen A."/>
            <person name="Balint B."/>
            <person name="Henrissat B."/>
            <person name="Andreopoulos B."/>
            <person name="Martin F.M."/>
            <person name="Harder C.B."/>
            <person name="Rigling D."/>
            <person name="Ford K.L."/>
            <person name="Foster G.D."/>
            <person name="Pangilinan J."/>
            <person name="Papanicolaou A."/>
            <person name="Barry K."/>
            <person name="LaButti K."/>
            <person name="Viragh M."/>
            <person name="Koriabine M."/>
            <person name="Yan M."/>
            <person name="Riley R."/>
            <person name="Champramary S."/>
            <person name="Plett K.L."/>
            <person name="Tsai I.J."/>
            <person name="Slot J."/>
            <person name="Sipos G."/>
            <person name="Plett J."/>
            <person name="Nagy L.G."/>
            <person name="Grigoriev I.V."/>
        </authorList>
    </citation>
    <scope>NUCLEOTIDE SEQUENCE</scope>
    <source>
        <strain evidence="2">CCBAS 213</strain>
    </source>
</reference>
<dbReference type="EMBL" id="JAUEPS010000073">
    <property type="protein sequence ID" value="KAK0440900.1"/>
    <property type="molecule type" value="Genomic_DNA"/>
</dbReference>
<keyword evidence="3" id="KW-1185">Reference proteome</keyword>
<feature type="transmembrane region" description="Helical" evidence="1">
    <location>
        <begin position="42"/>
        <end position="66"/>
    </location>
</feature>
<evidence type="ECO:0000313" key="3">
    <source>
        <dbReference type="Proteomes" id="UP001175211"/>
    </source>
</evidence>
<keyword evidence="1" id="KW-0812">Transmembrane</keyword>
<organism evidence="2 3">
    <name type="scientific">Armillaria tabescens</name>
    <name type="common">Ringless honey mushroom</name>
    <name type="synonym">Agaricus tabescens</name>
    <dbReference type="NCBI Taxonomy" id="1929756"/>
    <lineage>
        <taxon>Eukaryota</taxon>
        <taxon>Fungi</taxon>
        <taxon>Dikarya</taxon>
        <taxon>Basidiomycota</taxon>
        <taxon>Agaricomycotina</taxon>
        <taxon>Agaricomycetes</taxon>
        <taxon>Agaricomycetidae</taxon>
        <taxon>Agaricales</taxon>
        <taxon>Marasmiineae</taxon>
        <taxon>Physalacriaceae</taxon>
        <taxon>Desarmillaria</taxon>
    </lineage>
</organism>
<keyword evidence="1" id="KW-1133">Transmembrane helix</keyword>
<comment type="caution">
    <text evidence="2">The sequence shown here is derived from an EMBL/GenBank/DDBJ whole genome shotgun (WGS) entry which is preliminary data.</text>
</comment>
<dbReference type="GeneID" id="85363457"/>
<evidence type="ECO:0000256" key="1">
    <source>
        <dbReference type="SAM" id="Phobius"/>
    </source>
</evidence>
<dbReference type="AlphaFoldDB" id="A0AA39MPE3"/>
<dbReference type="Proteomes" id="UP001175211">
    <property type="component" value="Unassembled WGS sequence"/>
</dbReference>
<dbReference type="RefSeq" id="XP_060323755.1">
    <property type="nucleotide sequence ID" value="XM_060479909.1"/>
</dbReference>